<organism evidence="12">
    <name type="scientific">Salvia splendens</name>
    <name type="common">Scarlet sage</name>
    <dbReference type="NCBI Taxonomy" id="180675"/>
    <lineage>
        <taxon>Eukaryota</taxon>
        <taxon>Viridiplantae</taxon>
        <taxon>Streptophyta</taxon>
        <taxon>Embryophyta</taxon>
        <taxon>Tracheophyta</taxon>
        <taxon>Spermatophyta</taxon>
        <taxon>Magnoliopsida</taxon>
        <taxon>eudicotyledons</taxon>
        <taxon>Gunneridae</taxon>
        <taxon>Pentapetalae</taxon>
        <taxon>asterids</taxon>
        <taxon>lamiids</taxon>
        <taxon>Lamiales</taxon>
        <taxon>Lamiaceae</taxon>
        <taxon>Nepetoideae</taxon>
        <taxon>Mentheae</taxon>
        <taxon>Salviinae</taxon>
        <taxon>Salvia</taxon>
        <taxon>Salvia subgen. Calosphace</taxon>
        <taxon>core Calosphace</taxon>
    </lineage>
</organism>
<dbReference type="PROSITE" id="PS00086">
    <property type="entry name" value="CYTOCHROME_P450"/>
    <property type="match status" value="3"/>
</dbReference>
<feature type="binding site" description="axial binding residue" evidence="11">
    <location>
        <position position="1262"/>
    </location>
    <ligand>
        <name>heme</name>
        <dbReference type="ChEBI" id="CHEBI:30413"/>
    </ligand>
    <ligandPart>
        <name>Fe</name>
        <dbReference type="ChEBI" id="CHEBI:18248"/>
    </ligandPart>
</feature>
<comment type="cofactor">
    <cofactor evidence="11">
        <name>heme</name>
        <dbReference type="ChEBI" id="CHEBI:30413"/>
    </cofactor>
</comment>
<dbReference type="FunFam" id="1.10.630.10:FF:000029">
    <property type="entry name" value="Cytochrome P450 734A1"/>
    <property type="match status" value="2"/>
</dbReference>
<dbReference type="Pfam" id="PF00067">
    <property type="entry name" value="p450"/>
    <property type="match status" value="3"/>
</dbReference>
<evidence type="ECO:0000256" key="8">
    <source>
        <dbReference type="ARBA" id="ARBA00023004"/>
    </source>
</evidence>
<dbReference type="PANTHER" id="PTHR24282:SF20">
    <property type="entry name" value="CYTOCHROME P450 CYP749A22-LIKE"/>
    <property type="match status" value="1"/>
</dbReference>
<reference evidence="12" key="1">
    <citation type="submission" date="2018-01" db="EMBL/GenBank/DDBJ databases">
        <authorList>
            <person name="Mao J.F."/>
        </authorList>
    </citation>
    <scope>NUCLEOTIDE SEQUENCE</scope>
    <source>
        <strain evidence="12">Huo1</strain>
        <tissue evidence="12">Leaf</tissue>
    </source>
</reference>
<dbReference type="PANTHER" id="PTHR24282">
    <property type="entry name" value="CYTOCHROME P450 FAMILY MEMBER"/>
    <property type="match status" value="1"/>
</dbReference>
<evidence type="ECO:0000256" key="10">
    <source>
        <dbReference type="ARBA" id="ARBA00023136"/>
    </source>
</evidence>
<accession>A0A8X8ZI23</accession>
<evidence type="ECO:0000256" key="6">
    <source>
        <dbReference type="ARBA" id="ARBA00022989"/>
    </source>
</evidence>
<evidence type="ECO:0000256" key="1">
    <source>
        <dbReference type="ARBA" id="ARBA00004167"/>
    </source>
</evidence>
<protein>
    <recommendedName>
        <fullName evidence="14">Cytochrome P450</fullName>
    </recommendedName>
</protein>
<evidence type="ECO:0000313" key="12">
    <source>
        <dbReference type="EMBL" id="KAG6405566.1"/>
    </source>
</evidence>
<evidence type="ECO:0000256" key="9">
    <source>
        <dbReference type="ARBA" id="ARBA00023033"/>
    </source>
</evidence>
<evidence type="ECO:0000313" key="13">
    <source>
        <dbReference type="Proteomes" id="UP000298416"/>
    </source>
</evidence>
<dbReference type="GO" id="GO:0009820">
    <property type="term" value="P:alkaloid metabolic process"/>
    <property type="evidence" value="ECO:0007669"/>
    <property type="project" value="UniProtKB-ARBA"/>
</dbReference>
<comment type="similarity">
    <text evidence="2">Belongs to the cytochrome P450 family.</text>
</comment>
<keyword evidence="8 11" id="KW-0408">Iron</keyword>
<dbReference type="Proteomes" id="UP000298416">
    <property type="component" value="Unassembled WGS sequence"/>
</dbReference>
<dbReference type="InterPro" id="IPR017972">
    <property type="entry name" value="Cyt_P450_CS"/>
</dbReference>
<dbReference type="EMBL" id="PNBA02000012">
    <property type="protein sequence ID" value="KAG6405566.1"/>
    <property type="molecule type" value="Genomic_DNA"/>
</dbReference>
<dbReference type="GO" id="GO:0016712">
    <property type="term" value="F:oxidoreductase activity, acting on paired donors, with incorporation or reduction of molecular oxygen, reduced flavin or flavoprotein as one donor, and incorporation of one atom of oxygen"/>
    <property type="evidence" value="ECO:0007669"/>
    <property type="project" value="UniProtKB-ARBA"/>
</dbReference>
<proteinExistence type="inferred from homology"/>
<dbReference type="InterPro" id="IPR002401">
    <property type="entry name" value="Cyt_P450_E_grp-I"/>
</dbReference>
<dbReference type="GO" id="GO:0009753">
    <property type="term" value="P:response to jasmonic acid"/>
    <property type="evidence" value="ECO:0007669"/>
    <property type="project" value="UniProtKB-ARBA"/>
</dbReference>
<keyword evidence="7" id="KW-0560">Oxidoreductase</keyword>
<keyword evidence="4" id="KW-0812">Transmembrane</keyword>
<evidence type="ECO:0000256" key="7">
    <source>
        <dbReference type="ARBA" id="ARBA00023002"/>
    </source>
</evidence>
<evidence type="ECO:0000256" key="11">
    <source>
        <dbReference type="PIRSR" id="PIRSR602401-1"/>
    </source>
</evidence>
<dbReference type="InterPro" id="IPR036396">
    <property type="entry name" value="Cyt_P450_sf"/>
</dbReference>
<dbReference type="GO" id="GO:0016020">
    <property type="term" value="C:membrane"/>
    <property type="evidence" value="ECO:0007669"/>
    <property type="project" value="UniProtKB-SubCell"/>
</dbReference>
<dbReference type="PRINTS" id="PR00385">
    <property type="entry name" value="P450"/>
</dbReference>
<keyword evidence="13" id="KW-1185">Reference proteome</keyword>
<reference evidence="12" key="2">
    <citation type="submission" date="2020-08" db="EMBL/GenBank/DDBJ databases">
        <title>Plant Genome Project.</title>
        <authorList>
            <person name="Zhang R.-G."/>
        </authorList>
    </citation>
    <scope>NUCLEOTIDE SEQUENCE</scope>
    <source>
        <strain evidence="12">Huo1</strain>
        <tissue evidence="12">Leaf</tissue>
    </source>
</reference>
<comment type="subcellular location">
    <subcellularLocation>
        <location evidence="1">Membrane</location>
        <topology evidence="1">Single-pass membrane protein</topology>
    </subcellularLocation>
</comment>
<keyword evidence="9" id="KW-0503">Monooxygenase</keyword>
<dbReference type="GO" id="GO:0005506">
    <property type="term" value="F:iron ion binding"/>
    <property type="evidence" value="ECO:0007669"/>
    <property type="project" value="InterPro"/>
</dbReference>
<name>A0A8X8ZI23_SALSN</name>
<evidence type="ECO:0000256" key="2">
    <source>
        <dbReference type="ARBA" id="ARBA00010617"/>
    </source>
</evidence>
<dbReference type="InterPro" id="IPR050665">
    <property type="entry name" value="Cytochrome_P450_Monooxygen"/>
</dbReference>
<dbReference type="Gene3D" id="1.10.630.10">
    <property type="entry name" value="Cytochrome P450"/>
    <property type="match status" value="3"/>
</dbReference>
<evidence type="ECO:0000256" key="3">
    <source>
        <dbReference type="ARBA" id="ARBA00022617"/>
    </source>
</evidence>
<dbReference type="GO" id="GO:0016114">
    <property type="term" value="P:terpenoid biosynthetic process"/>
    <property type="evidence" value="ECO:0007669"/>
    <property type="project" value="UniProtKB-ARBA"/>
</dbReference>
<evidence type="ECO:0000256" key="5">
    <source>
        <dbReference type="ARBA" id="ARBA00022723"/>
    </source>
</evidence>
<dbReference type="SUPFAM" id="SSF48264">
    <property type="entry name" value="Cytochrome P450"/>
    <property type="match status" value="3"/>
</dbReference>
<gene>
    <name evidence="12" type="ORF">SASPL_133157</name>
</gene>
<keyword evidence="6" id="KW-1133">Transmembrane helix</keyword>
<keyword evidence="10" id="KW-0472">Membrane</keyword>
<dbReference type="InterPro" id="IPR001128">
    <property type="entry name" value="Cyt_P450"/>
</dbReference>
<keyword evidence="3 11" id="KW-0349">Heme</keyword>
<dbReference type="GO" id="GO:0020037">
    <property type="term" value="F:heme binding"/>
    <property type="evidence" value="ECO:0007669"/>
    <property type="project" value="InterPro"/>
</dbReference>
<keyword evidence="5 11" id="KW-0479">Metal-binding</keyword>
<evidence type="ECO:0008006" key="14">
    <source>
        <dbReference type="Google" id="ProtNLM"/>
    </source>
</evidence>
<comment type="caution">
    <text evidence="12">The sequence shown here is derived from an EMBL/GenBank/DDBJ whole genome shotgun (WGS) entry which is preliminary data.</text>
</comment>
<evidence type="ECO:0000256" key="4">
    <source>
        <dbReference type="ARBA" id="ARBA00022692"/>
    </source>
</evidence>
<sequence>MAISHHEHPLFPRLHPHVYAWTKVYDGAFPKMDMEGCLKKLVGEALTTNEGVKWANVRKLADRSFHAESLKSMVPEMSSSVAMMLEKWGNYQGREIDVFEEFRILTIEVISRTAFGSSYMDGKHIFEMKEELPKISIKLRFPGISLIVRSDDEVEAGRLELRINDLVMEKVGERERDGELGCDYLGQLIRISHESDVEKRITMQQQLIDEVKAIYGAGNRTTTSLLLATHPQWQDRAREEMNMIINECLRLYPPALSLTRKVAKETKIGQLCLFPNTNIFISVLALHHNPQIWGDDVLLFKPERFAHGVIKATNNNTAAFVPFGMGARTCVGFEFTTTKANIALAMILHNYKFFLSLNYVHRPIEDIILVPRNGIQGIRGPAYKFPHGDTKDISHMRSQFMDKPMMDISHDLFPRIQPHVYAWTKAYGKNFICWHGSQCQLFVTEPELIKDLMTNREGVFPKMEVEGAAKKLLGEALITNEGEKWAKVRKLANHTFHADSLKRMVPEMSASVAMMLMKWESYGGKEIDVFKEFGKLTTEVISRTAFGSSHIDGEHIFEMVAKLTEVTVRNVYKVRVPIISSLVRNNDEVEANNLEQRIKSAILEKVRKREIDAKKNGNLDDFGCDYLGQLVGSSHQSDVKKRITTEQMIDEIKAIYGAGHLTTTSLLGWCAVLLATHTEWQDRAREEVMETFGGSSPDSDGIARLRIMNMIINECLRLYPPVLTMTRKVAKETKLGQLCVFPNTNIFISVLALHHNPEIWGNDVLLFKPERFAQGVAKATNNNGAAFLPFGMGTRTCVGLNFTTNEAKIALSMILQKYKFALSPNYVHNPADKIWLNPIRVSHLMSSQGINGPPPRWLYGNTKEIMEMRREATGHAMEDVSHNIYARILPHVHSWTQQYGENYLNWYGFQPQLVVTETELVKEILNNKGGDYPKIDLDGFAQKLLGDGVSSSKGQKWKRMRKLANNAFHAESLKNMIPAMVTSVEAMLDKWKSYEGKEIEVFEEFKVLTSQVISKTAFGSNYLEGQNIFDMLTKLASLLSRNTLKVKFPGTSLFLTDKDEVESEKLEKGIRDCIIQIINKREKQGNSRKDFLGMLLEANLDKDQNIRISTEDIVDECKTFYFAGHETTTALLAWTVLLLAKNQEWQDKARDEVTDAFGQLNPSADGISRLKTMNMIIEESLRLYPPVPLIKRKVDKRVKLGKLTLPPQMELYILPLAMHHDPNIWGEDVHLFRPERFAQGTVKATNNNPIAFLPFGFGPRTCLGLNFATVEAKIALSMILQRYRLILSPTYIHSPVQVFMIIPKHGVHVILQKI</sequence>
<dbReference type="PRINTS" id="PR00463">
    <property type="entry name" value="EP450I"/>
</dbReference>